<accession>A0A0X8VBC8</accession>
<reference evidence="4" key="2">
    <citation type="submission" date="2016-01" db="EMBL/GenBank/DDBJ databases">
        <authorList>
            <person name="Poehlein A."/>
            <person name="Schlien K."/>
            <person name="Gottschalk G."/>
            <person name="Buckel W."/>
            <person name="Daniel R."/>
        </authorList>
    </citation>
    <scope>NUCLEOTIDE SEQUENCE [LARGE SCALE GENOMIC DNA]</scope>
    <source>
        <strain evidence="4">X2</strain>
    </source>
</reference>
<reference evidence="2 4" key="1">
    <citation type="journal article" date="2016" name="Genome Announc.">
        <title>Complete Genome Sequence of the Amino Acid-Fermenting Clostridium propionicum X2 (DSM 1682).</title>
        <authorList>
            <person name="Poehlein A."/>
            <person name="Schlien K."/>
            <person name="Chowdhury N.P."/>
            <person name="Gottschalk G."/>
            <person name="Buckel W."/>
            <person name="Daniel R."/>
        </authorList>
    </citation>
    <scope>NUCLEOTIDE SEQUENCE [LARGE SCALE GENOMIC DNA]</scope>
    <source>
        <strain evidence="2 4">X2</strain>
    </source>
</reference>
<name>A0A0X8VBC8_ANAPI</name>
<evidence type="ECO:0000313" key="2">
    <source>
        <dbReference type="EMBL" id="AMJ39804.1"/>
    </source>
</evidence>
<evidence type="ECO:0000259" key="1">
    <source>
        <dbReference type="Pfam" id="PF20097"/>
    </source>
</evidence>
<keyword evidence="4" id="KW-1185">Reference proteome</keyword>
<evidence type="ECO:0000313" key="3">
    <source>
        <dbReference type="EMBL" id="SHE28324.1"/>
    </source>
</evidence>
<dbReference type="Pfam" id="PF20097">
    <property type="entry name" value="DUF6487"/>
    <property type="match status" value="1"/>
</dbReference>
<feature type="domain" description="DUF6487" evidence="1">
    <location>
        <begin position="3"/>
        <end position="64"/>
    </location>
</feature>
<evidence type="ECO:0000313" key="4">
    <source>
        <dbReference type="Proteomes" id="UP000068026"/>
    </source>
</evidence>
<dbReference type="EMBL" id="FQUA01000001">
    <property type="protein sequence ID" value="SHE28324.1"/>
    <property type="molecule type" value="Genomic_DNA"/>
</dbReference>
<dbReference type="OrthoDB" id="384892at2"/>
<dbReference type="Proteomes" id="UP000184204">
    <property type="component" value="Unassembled WGS sequence"/>
</dbReference>
<evidence type="ECO:0000313" key="5">
    <source>
        <dbReference type="Proteomes" id="UP000184204"/>
    </source>
</evidence>
<dbReference type="RefSeq" id="WP_066046794.1">
    <property type="nucleotide sequence ID" value="NZ_CP014223.1"/>
</dbReference>
<reference evidence="3" key="3">
    <citation type="submission" date="2016-11" db="EMBL/GenBank/DDBJ databases">
        <authorList>
            <person name="Varghese N."/>
            <person name="Submissions S."/>
        </authorList>
    </citation>
    <scope>NUCLEOTIDE SEQUENCE</scope>
    <source>
        <strain evidence="3">DSM 1682</strain>
    </source>
</reference>
<dbReference type="KEGG" id="cpro:CPRO_01800"/>
<dbReference type="InterPro" id="IPR045504">
    <property type="entry name" value="DUF6487"/>
</dbReference>
<protein>
    <recommendedName>
        <fullName evidence="1">DUF6487 domain-containing protein</fullName>
    </recommendedName>
</protein>
<gene>
    <name evidence="2" type="ORF">CPRO_01800</name>
    <name evidence="3" type="ORF">SAMN02745151_00173</name>
</gene>
<proteinExistence type="predicted"/>
<organism evidence="3 5">
    <name type="scientific">Anaerotignum propionicum DSM 1682</name>
    <dbReference type="NCBI Taxonomy" id="991789"/>
    <lineage>
        <taxon>Bacteria</taxon>
        <taxon>Bacillati</taxon>
        <taxon>Bacillota</taxon>
        <taxon>Clostridia</taxon>
        <taxon>Lachnospirales</taxon>
        <taxon>Anaerotignaceae</taxon>
        <taxon>Anaerotignum</taxon>
    </lineage>
</organism>
<dbReference type="EMBL" id="CP014223">
    <property type="protein sequence ID" value="AMJ39804.1"/>
    <property type="molecule type" value="Genomic_DNA"/>
</dbReference>
<dbReference type="Proteomes" id="UP000068026">
    <property type="component" value="Chromosome"/>
</dbReference>
<sequence length="67" mass="7838">MKCPFCQEEMSQGHLESGRYFTWKAKDERGKKREYLLMKSYMGGAKLSGEICPYCRKLILDIPESQI</sequence>
<reference evidence="5" key="4">
    <citation type="submission" date="2016-11" db="EMBL/GenBank/DDBJ databases">
        <authorList>
            <person name="Jaros S."/>
            <person name="Januszkiewicz K."/>
            <person name="Wedrychowicz H."/>
        </authorList>
    </citation>
    <scope>NUCLEOTIDE SEQUENCE [LARGE SCALE GENOMIC DNA]</scope>
    <source>
        <strain evidence="5">DSM 1682</strain>
    </source>
</reference>
<dbReference type="AlphaFoldDB" id="A0A0X8VBC8"/>